<feature type="chain" id="PRO_5039111569" evidence="4">
    <location>
        <begin position="19"/>
        <end position="324"/>
    </location>
</feature>
<evidence type="ECO:0000313" key="6">
    <source>
        <dbReference type="EMBL" id="KZN94949.1"/>
    </source>
</evidence>
<dbReference type="Proteomes" id="UP000076476">
    <property type="component" value="Unassembled WGS sequence"/>
</dbReference>
<evidence type="ECO:0000313" key="7">
    <source>
        <dbReference type="Proteomes" id="UP000076476"/>
    </source>
</evidence>
<dbReference type="InterPro" id="IPR002491">
    <property type="entry name" value="ABC_transptr_periplasmic_BD"/>
</dbReference>
<sequence>MKKLSALFLALLLLFGIAAGCGQQNTSEPSENKSNQKTEETASQFPVKVKDGLGNEVTVNEKPERIVSLIPSNTEIAYALGLGEQIVGVSDNDNYPEDVQNKEKVGGMEFNVEKIISLKPDLVLAHASSAHNSQEGLKQLKDAGINVFVVEDAQSFDKVYDSIQTIGKITGTSDKAEDIVAEMKTKLADIQEKGKTIPDDQKVSVFVEVNPAPQIYTTGKGTFMDEMLTIIGAKNAAGDQEGWPQMTEEAVVKLNPDVIVTTYGYYVDKAVDQVLARKGWENVSAVKNKRVYDVHSDLVSRPGPRLVEGVEELAKAIYPDVYKK</sequence>
<dbReference type="PANTHER" id="PTHR30535">
    <property type="entry name" value="VITAMIN B12-BINDING PROTEIN"/>
    <property type="match status" value="1"/>
</dbReference>
<protein>
    <submittedName>
        <fullName evidence="6">Iron ABC transporter substrate-binding protein</fullName>
    </submittedName>
</protein>
<dbReference type="SUPFAM" id="SSF53807">
    <property type="entry name" value="Helical backbone' metal receptor"/>
    <property type="match status" value="1"/>
</dbReference>
<keyword evidence="2 4" id="KW-0732">Signal</keyword>
<dbReference type="CDD" id="cd01143">
    <property type="entry name" value="YvrC"/>
    <property type="match status" value="1"/>
</dbReference>
<gene>
    <name evidence="6" type="ORF">AZI98_16840</name>
</gene>
<dbReference type="STRING" id="33936.AZI98_16840"/>
<evidence type="ECO:0000256" key="4">
    <source>
        <dbReference type="SAM" id="SignalP"/>
    </source>
</evidence>
<feature type="compositionally biased region" description="Basic and acidic residues" evidence="3">
    <location>
        <begin position="30"/>
        <end position="40"/>
    </location>
</feature>
<dbReference type="InterPro" id="IPR050902">
    <property type="entry name" value="ABC_Transporter_SBP"/>
</dbReference>
<dbReference type="Gene3D" id="3.40.50.1980">
    <property type="entry name" value="Nitrogenase molybdenum iron protein domain"/>
    <property type="match status" value="2"/>
</dbReference>
<dbReference type="PROSITE" id="PS51257">
    <property type="entry name" value="PROKAR_LIPOPROTEIN"/>
    <property type="match status" value="1"/>
</dbReference>
<dbReference type="InterPro" id="IPR054828">
    <property type="entry name" value="Vit_B12_bind_prot"/>
</dbReference>
<dbReference type="Pfam" id="PF01497">
    <property type="entry name" value="Peripla_BP_2"/>
    <property type="match status" value="1"/>
</dbReference>
<feature type="domain" description="Fe/B12 periplasmic-binding" evidence="5">
    <location>
        <begin position="65"/>
        <end position="321"/>
    </location>
</feature>
<dbReference type="PANTHER" id="PTHR30535:SF34">
    <property type="entry name" value="MOLYBDATE-BINDING PROTEIN MOLA"/>
    <property type="match status" value="1"/>
</dbReference>
<proteinExistence type="inferred from homology"/>
<feature type="signal peptide" evidence="4">
    <location>
        <begin position="1"/>
        <end position="18"/>
    </location>
</feature>
<comment type="caution">
    <text evidence="6">The sequence shown here is derived from an EMBL/GenBank/DDBJ whole genome shotgun (WGS) entry which is preliminary data.</text>
</comment>
<dbReference type="OrthoDB" id="9816357at2"/>
<reference evidence="6 7" key="1">
    <citation type="submission" date="2016-04" db="EMBL/GenBank/DDBJ databases">
        <title>Draft genome sequence of Aeribacillus pallidus 8m3 from petroleum reservoir.</title>
        <authorList>
            <person name="Poltaraus A.B."/>
            <person name="Nazina T.N."/>
            <person name="Tourova T.P."/>
            <person name="Malakho S.M."/>
            <person name="Korshunova A.V."/>
            <person name="Sokolova D.S."/>
        </authorList>
    </citation>
    <scope>NUCLEOTIDE SEQUENCE [LARGE SCALE GENOMIC DNA]</scope>
    <source>
        <strain evidence="6 7">8m3</strain>
    </source>
</reference>
<name>A0A165WGD6_9BACI</name>
<dbReference type="GO" id="GO:0071281">
    <property type="term" value="P:cellular response to iron ion"/>
    <property type="evidence" value="ECO:0007669"/>
    <property type="project" value="TreeGrafter"/>
</dbReference>
<dbReference type="NCBIfam" id="NF038402">
    <property type="entry name" value="TroA_like"/>
    <property type="match status" value="1"/>
</dbReference>
<dbReference type="GeneID" id="301125631"/>
<keyword evidence="7" id="KW-1185">Reference proteome</keyword>
<evidence type="ECO:0000259" key="5">
    <source>
        <dbReference type="PROSITE" id="PS50983"/>
    </source>
</evidence>
<accession>A0A165WGD6</accession>
<comment type="similarity">
    <text evidence="1">Belongs to the bacterial solute-binding protein 8 family.</text>
</comment>
<feature type="region of interest" description="Disordered" evidence="3">
    <location>
        <begin position="24"/>
        <end position="44"/>
    </location>
</feature>
<organism evidence="6 7">
    <name type="scientific">Aeribacillus pallidus</name>
    <dbReference type="NCBI Taxonomy" id="33936"/>
    <lineage>
        <taxon>Bacteria</taxon>
        <taxon>Bacillati</taxon>
        <taxon>Bacillota</taxon>
        <taxon>Bacilli</taxon>
        <taxon>Bacillales</taxon>
        <taxon>Bacillaceae</taxon>
        <taxon>Aeribacillus</taxon>
    </lineage>
</organism>
<dbReference type="EMBL" id="LWBR01000072">
    <property type="protein sequence ID" value="KZN94949.1"/>
    <property type="molecule type" value="Genomic_DNA"/>
</dbReference>
<dbReference type="PROSITE" id="PS50983">
    <property type="entry name" value="FE_B12_PBP"/>
    <property type="match status" value="1"/>
</dbReference>
<dbReference type="FunFam" id="3.40.50.1980:FF:000035">
    <property type="entry name" value="Iron ABC transporter substrate-binding protein"/>
    <property type="match status" value="1"/>
</dbReference>
<dbReference type="RefSeq" id="WP_063389407.1">
    <property type="nucleotide sequence ID" value="NZ_LWBR01000072.1"/>
</dbReference>
<dbReference type="AlphaFoldDB" id="A0A165WGD6"/>
<evidence type="ECO:0000256" key="1">
    <source>
        <dbReference type="ARBA" id="ARBA00008814"/>
    </source>
</evidence>
<evidence type="ECO:0000256" key="2">
    <source>
        <dbReference type="ARBA" id="ARBA00022729"/>
    </source>
</evidence>
<evidence type="ECO:0000256" key="3">
    <source>
        <dbReference type="SAM" id="MobiDB-lite"/>
    </source>
</evidence>